<feature type="domain" description="C2" evidence="1">
    <location>
        <begin position="45"/>
        <end position="167"/>
    </location>
</feature>
<evidence type="ECO:0000313" key="3">
    <source>
        <dbReference type="Proteomes" id="UP000325577"/>
    </source>
</evidence>
<dbReference type="EMBL" id="CM018049">
    <property type="protein sequence ID" value="KAA8519513.1"/>
    <property type="molecule type" value="Genomic_DNA"/>
</dbReference>
<dbReference type="CDD" id="cd04051">
    <property type="entry name" value="C2_SRC2_like"/>
    <property type="match status" value="1"/>
</dbReference>
<dbReference type="PANTHER" id="PTHR32246">
    <property type="entry name" value="INGRESSION PROTEIN FIC1"/>
    <property type="match status" value="1"/>
</dbReference>
<evidence type="ECO:0000259" key="1">
    <source>
        <dbReference type="PROSITE" id="PS50004"/>
    </source>
</evidence>
<dbReference type="SMART" id="SM00239">
    <property type="entry name" value="C2"/>
    <property type="match status" value="1"/>
</dbReference>
<dbReference type="InterPro" id="IPR035892">
    <property type="entry name" value="C2_domain_sf"/>
</dbReference>
<organism evidence="2 3">
    <name type="scientific">Nyssa sinensis</name>
    <dbReference type="NCBI Taxonomy" id="561372"/>
    <lineage>
        <taxon>Eukaryota</taxon>
        <taxon>Viridiplantae</taxon>
        <taxon>Streptophyta</taxon>
        <taxon>Embryophyta</taxon>
        <taxon>Tracheophyta</taxon>
        <taxon>Spermatophyta</taxon>
        <taxon>Magnoliopsida</taxon>
        <taxon>eudicotyledons</taxon>
        <taxon>Gunneridae</taxon>
        <taxon>Pentapetalae</taxon>
        <taxon>asterids</taxon>
        <taxon>Cornales</taxon>
        <taxon>Nyssaceae</taxon>
        <taxon>Nyssa</taxon>
    </lineage>
</organism>
<dbReference type="GO" id="GO:0006952">
    <property type="term" value="P:defense response"/>
    <property type="evidence" value="ECO:0007669"/>
    <property type="project" value="InterPro"/>
</dbReference>
<keyword evidence="3" id="KW-1185">Reference proteome</keyword>
<dbReference type="Pfam" id="PF00168">
    <property type="entry name" value="C2"/>
    <property type="match status" value="1"/>
</dbReference>
<dbReference type="Proteomes" id="UP000325577">
    <property type="component" value="Linkage Group LG6"/>
</dbReference>
<proteinExistence type="predicted"/>
<dbReference type="OrthoDB" id="270970at2759"/>
<sequence>MEEHFLPKPISSNINLEWKALKVFYIADVGRQLIGKATDHRHRRMSHTSDFRLTKPPADRFKEIEVLIISAQDLKNVKHVTKMRTYAVVYVEKDHVAKTHVDDHGGVNPTWNEVVKVRFNEGLPENDVLAALNVDIYAHGHVREKPVGSARVLLCDVLKGGDASEPLDNPIQCLTVQVWRPSGRPHGLLNLWVPPTGRFLIRRESLSFSVKETKEEVAAAEEVVAEGGKREVG</sequence>
<evidence type="ECO:0000313" key="2">
    <source>
        <dbReference type="EMBL" id="KAA8519513.1"/>
    </source>
</evidence>
<gene>
    <name evidence="2" type="ORF">F0562_013769</name>
</gene>
<dbReference type="PROSITE" id="PS50004">
    <property type="entry name" value="C2"/>
    <property type="match status" value="1"/>
</dbReference>
<protein>
    <recommendedName>
        <fullName evidence="1">C2 domain-containing protein</fullName>
    </recommendedName>
</protein>
<dbReference type="SUPFAM" id="SSF49562">
    <property type="entry name" value="C2 domain (Calcium/lipid-binding domain, CaLB)"/>
    <property type="match status" value="1"/>
</dbReference>
<dbReference type="InterPro" id="IPR044750">
    <property type="entry name" value="C2_SRC2/BAP"/>
</dbReference>
<dbReference type="Gene3D" id="2.60.40.150">
    <property type="entry name" value="C2 domain"/>
    <property type="match status" value="1"/>
</dbReference>
<name>A0A5J4ZL00_9ASTE</name>
<dbReference type="AlphaFoldDB" id="A0A5J4ZL00"/>
<accession>A0A5J4ZL00</accession>
<dbReference type="InterPro" id="IPR000008">
    <property type="entry name" value="C2_dom"/>
</dbReference>
<reference evidence="2 3" key="1">
    <citation type="submission" date="2019-09" db="EMBL/GenBank/DDBJ databases">
        <title>A chromosome-level genome assembly of the Chinese tupelo Nyssa sinensis.</title>
        <authorList>
            <person name="Yang X."/>
            <person name="Kang M."/>
            <person name="Yang Y."/>
            <person name="Xiong H."/>
            <person name="Wang M."/>
            <person name="Zhang Z."/>
            <person name="Wang Z."/>
            <person name="Wu H."/>
            <person name="Ma T."/>
            <person name="Liu J."/>
            <person name="Xi Z."/>
        </authorList>
    </citation>
    <scope>NUCLEOTIDE SEQUENCE [LARGE SCALE GENOMIC DNA]</scope>
    <source>
        <strain evidence="2">J267</strain>
        <tissue evidence="2">Leaf</tissue>
    </source>
</reference>
<dbReference type="PANTHER" id="PTHR32246:SF88">
    <property type="entry name" value="PROTEIN SRC2 HOMOLOG"/>
    <property type="match status" value="1"/>
</dbReference>